<comment type="caution">
    <text evidence="1">The sequence shown here is derived from an EMBL/GenBank/DDBJ whole genome shotgun (WGS) entry which is preliminary data.</text>
</comment>
<organism evidence="1 2">
    <name type="scientific">Flavobacterium potami</name>
    <dbReference type="NCBI Taxonomy" id="2872310"/>
    <lineage>
        <taxon>Bacteria</taxon>
        <taxon>Pseudomonadati</taxon>
        <taxon>Bacteroidota</taxon>
        <taxon>Flavobacteriia</taxon>
        <taxon>Flavobacteriales</taxon>
        <taxon>Flavobacteriaceae</taxon>
        <taxon>Flavobacterium</taxon>
    </lineage>
</organism>
<evidence type="ECO:0000313" key="2">
    <source>
        <dbReference type="Proteomes" id="UP001139366"/>
    </source>
</evidence>
<protein>
    <submittedName>
        <fullName evidence="1">Uncharacterized protein</fullName>
    </submittedName>
</protein>
<dbReference type="RefSeq" id="WP_223704970.1">
    <property type="nucleotide sequence ID" value="NZ_JAINUY010000001.1"/>
</dbReference>
<dbReference type="Proteomes" id="UP001139366">
    <property type="component" value="Unassembled WGS sequence"/>
</dbReference>
<sequence>MLFFFCLLISFKITAQNNISNETNPYYKIISFGQKNDFGSFTSTVVWNIRNSKNNSNVTLYGSEINNYVFEEPGEYEINFQDNKKHVGECNHDDFPARFHIKVEPVKIIFDFSKIRFSSKLQANTDYTDLEISVPVTIDTKNNSISKALSPVMSVSGVGASLKAKPVEREIVLTNRNHVFKYRVSGRIDKQTYLMFDFYDLYGQVQTYNHPQLIK</sequence>
<gene>
    <name evidence="1" type="ORF">K6T82_05715</name>
</gene>
<reference evidence="1 2" key="1">
    <citation type="journal article" date="2023" name="Antonie Van Leeuwenhoek">
        <title>Flavobacterium potami sp. nov., a multi-metal resistance genes harbouring bacterium isolated from shallow river silt.</title>
        <authorList>
            <person name="Li S."/>
            <person name="Mao S."/>
            <person name="Mu W."/>
            <person name="Guo B."/>
            <person name="Li C."/>
            <person name="Zhu Q."/>
            <person name="Hou X."/>
            <person name="Zhao Y."/>
            <person name="Wei S."/>
            <person name="Liu H."/>
            <person name="Liu A."/>
        </authorList>
    </citation>
    <scope>NUCLEOTIDE SEQUENCE [LARGE SCALE GENOMIC DNA]</scope>
    <source>
        <strain evidence="1 2">17A</strain>
    </source>
</reference>
<dbReference type="EMBL" id="JAINUY010000001">
    <property type="protein sequence ID" value="MBZ4034254.1"/>
    <property type="molecule type" value="Genomic_DNA"/>
</dbReference>
<keyword evidence="2" id="KW-1185">Reference proteome</keyword>
<dbReference type="AlphaFoldDB" id="A0A9X1KPA7"/>
<name>A0A9X1KPA7_9FLAO</name>
<proteinExistence type="predicted"/>
<accession>A0A9X1KPA7</accession>
<evidence type="ECO:0000313" key="1">
    <source>
        <dbReference type="EMBL" id="MBZ4034254.1"/>
    </source>
</evidence>